<protein>
    <submittedName>
        <fullName evidence="1">N-formylglutamate amidohydrolase</fullName>
    </submittedName>
</protein>
<sequence>MDASPAPGTAPAAADTVAAVSAAERRYQANMYDGSGEPGSVHFVDRTATSPLVIVAPHAVRHHRAGNLKAPELFTGGIAEVLAERLGASVLAVDGLVPDWGDDWAGRDDEFTRILHGLPPGAVIVDLHGMRDTSSEAPFVLGTGRSTDESTAALRASLREAFGTDITDEGRFGARAGYTVVDHMQRRGHPAIQIEIAYGARDPESGRLPATVDRLYAALADAS</sequence>
<evidence type="ECO:0000313" key="2">
    <source>
        <dbReference type="Proteomes" id="UP000776650"/>
    </source>
</evidence>
<proteinExistence type="predicted"/>
<accession>A0A921F703</accession>
<reference evidence="1" key="1">
    <citation type="journal article" date="2021" name="PeerJ">
        <title>Extensive microbial diversity within the chicken gut microbiome revealed by metagenomics and culture.</title>
        <authorList>
            <person name="Gilroy R."/>
            <person name="Ravi A."/>
            <person name="Getino M."/>
            <person name="Pursley I."/>
            <person name="Horton D.L."/>
            <person name="Alikhan N.F."/>
            <person name="Baker D."/>
            <person name="Gharbi K."/>
            <person name="Hall N."/>
            <person name="Watson M."/>
            <person name="Adriaenssens E.M."/>
            <person name="Foster-Nyarko E."/>
            <person name="Jarju S."/>
            <person name="Secka A."/>
            <person name="Antonio M."/>
            <person name="Oren A."/>
            <person name="Chaudhuri R.R."/>
            <person name="La Ragione R."/>
            <person name="Hildebrand F."/>
            <person name="Pallen M.J."/>
        </authorList>
    </citation>
    <scope>NUCLEOTIDE SEQUENCE</scope>
    <source>
        <strain evidence="1">ChiGjej1B1-18357</strain>
    </source>
</reference>
<reference evidence="1" key="2">
    <citation type="submission" date="2021-09" db="EMBL/GenBank/DDBJ databases">
        <authorList>
            <person name="Gilroy R."/>
        </authorList>
    </citation>
    <scope>NUCLEOTIDE SEQUENCE</scope>
    <source>
        <strain evidence="1">ChiGjej1B1-18357</strain>
    </source>
</reference>
<dbReference type="AlphaFoldDB" id="A0A921F703"/>
<dbReference type="Gene3D" id="3.40.630.40">
    <property type="entry name" value="Zn-dependent exopeptidases"/>
    <property type="match status" value="1"/>
</dbReference>
<evidence type="ECO:0000313" key="1">
    <source>
        <dbReference type="EMBL" id="HJE91259.1"/>
    </source>
</evidence>
<comment type="caution">
    <text evidence="1">The sequence shown here is derived from an EMBL/GenBank/DDBJ whole genome shotgun (WGS) entry which is preliminary data.</text>
</comment>
<gene>
    <name evidence="1" type="ORF">K8V11_09655</name>
</gene>
<dbReference type="Proteomes" id="UP000776650">
    <property type="component" value="Unassembled WGS sequence"/>
</dbReference>
<dbReference type="SUPFAM" id="SSF53187">
    <property type="entry name" value="Zn-dependent exopeptidases"/>
    <property type="match status" value="1"/>
</dbReference>
<organism evidence="1 2">
    <name type="scientific">Dietzia timorensis</name>
    <dbReference type="NCBI Taxonomy" id="499555"/>
    <lineage>
        <taxon>Bacteria</taxon>
        <taxon>Bacillati</taxon>
        <taxon>Actinomycetota</taxon>
        <taxon>Actinomycetes</taxon>
        <taxon>Mycobacteriales</taxon>
        <taxon>Dietziaceae</taxon>
        <taxon>Dietzia</taxon>
    </lineage>
</organism>
<dbReference type="RefSeq" id="WP_303913297.1">
    <property type="nucleotide sequence ID" value="NZ_DYXM01000185.1"/>
</dbReference>
<name>A0A921F703_9ACTN</name>
<dbReference type="EMBL" id="DYXM01000185">
    <property type="protein sequence ID" value="HJE91259.1"/>
    <property type="molecule type" value="Genomic_DNA"/>
</dbReference>